<dbReference type="Proteomes" id="UP001168540">
    <property type="component" value="Unassembled WGS sequence"/>
</dbReference>
<dbReference type="InterPro" id="IPR000847">
    <property type="entry name" value="LysR_HTH_N"/>
</dbReference>
<name>A0ABT7XUB8_9NEIS</name>
<organism evidence="6 7">
    <name type="scientific">Crenobacter oryzisoli</name>
    <dbReference type="NCBI Taxonomy" id="3056844"/>
    <lineage>
        <taxon>Bacteria</taxon>
        <taxon>Pseudomonadati</taxon>
        <taxon>Pseudomonadota</taxon>
        <taxon>Betaproteobacteria</taxon>
        <taxon>Neisseriales</taxon>
        <taxon>Neisseriaceae</taxon>
        <taxon>Crenobacter</taxon>
    </lineage>
</organism>
<dbReference type="PRINTS" id="PR00039">
    <property type="entry name" value="HTHLYSR"/>
</dbReference>
<dbReference type="Pfam" id="PF03466">
    <property type="entry name" value="LysR_substrate"/>
    <property type="match status" value="1"/>
</dbReference>
<dbReference type="SUPFAM" id="SSF46785">
    <property type="entry name" value="Winged helix' DNA-binding domain"/>
    <property type="match status" value="1"/>
</dbReference>
<dbReference type="InterPro" id="IPR017685">
    <property type="entry name" value="ArgP"/>
</dbReference>
<evidence type="ECO:0000256" key="4">
    <source>
        <dbReference type="ARBA" id="ARBA00023163"/>
    </source>
</evidence>
<dbReference type="Gene3D" id="3.40.190.290">
    <property type="match status" value="1"/>
</dbReference>
<accession>A0ABT7XUB8</accession>
<keyword evidence="2" id="KW-0805">Transcription regulation</keyword>
<evidence type="ECO:0000256" key="3">
    <source>
        <dbReference type="ARBA" id="ARBA00023125"/>
    </source>
</evidence>
<keyword evidence="7" id="KW-1185">Reference proteome</keyword>
<dbReference type="PROSITE" id="PS50931">
    <property type="entry name" value="HTH_LYSR"/>
    <property type="match status" value="1"/>
</dbReference>
<evidence type="ECO:0000313" key="7">
    <source>
        <dbReference type="Proteomes" id="UP001168540"/>
    </source>
</evidence>
<dbReference type="PANTHER" id="PTHR30579:SF2">
    <property type="entry name" value="HTH-TYPE TRANSCRIPTIONAL REGULATOR ARGP"/>
    <property type="match status" value="1"/>
</dbReference>
<keyword evidence="4" id="KW-0804">Transcription</keyword>
<reference evidence="6" key="1">
    <citation type="submission" date="2023-06" db="EMBL/GenBank/DDBJ databases">
        <authorList>
            <person name="Zhang S."/>
        </authorList>
    </citation>
    <scope>NUCLEOTIDE SEQUENCE</scope>
    <source>
        <strain evidence="6">SG2303</strain>
    </source>
</reference>
<dbReference type="Pfam" id="PF00126">
    <property type="entry name" value="HTH_1"/>
    <property type="match status" value="1"/>
</dbReference>
<evidence type="ECO:0000313" key="6">
    <source>
        <dbReference type="EMBL" id="MDN0077330.1"/>
    </source>
</evidence>
<evidence type="ECO:0000259" key="5">
    <source>
        <dbReference type="PROSITE" id="PS50931"/>
    </source>
</evidence>
<sequence>MFDPRHLQALSAVVDSGGFDKAASQLFITQSAVSQRIRQLEDRIGQLVLTRTTPVQPTTVGRRLLQHYRQLSLMEADLMDALQPDNDANQYTTLAVGVNNDSLASWFLPAIAPLLAERRLLLDVMLDDQDYTHELMRQGHVIGCVSTRAQPIQGGDSVPLGVMRYRCLATPAFAIRHFPGGLSHEALAKAPAIEFSHKDDLHSEYLADKLGYRGSYPRFLLPNPASFIDGTRLGFAYSLLPELMLGDELAKGELIDLTPGQWVDLPLYWHHWRVGSALVEDLADTLLAYCRQALRPIPDRS</sequence>
<dbReference type="NCBIfam" id="TIGR03298">
    <property type="entry name" value="argP"/>
    <property type="match status" value="1"/>
</dbReference>
<comment type="caution">
    <text evidence="6">The sequence shown here is derived from an EMBL/GenBank/DDBJ whole genome shotgun (WGS) entry which is preliminary data.</text>
</comment>
<dbReference type="NCBIfam" id="NF009888">
    <property type="entry name" value="PRK13348.1"/>
    <property type="match status" value="1"/>
</dbReference>
<dbReference type="PANTHER" id="PTHR30579">
    <property type="entry name" value="TRANSCRIPTIONAL REGULATOR"/>
    <property type="match status" value="1"/>
</dbReference>
<dbReference type="RefSeq" id="WP_289831982.1">
    <property type="nucleotide sequence ID" value="NZ_JAUEDK010000062.1"/>
</dbReference>
<dbReference type="InterPro" id="IPR005119">
    <property type="entry name" value="LysR_subst-bd"/>
</dbReference>
<dbReference type="InterPro" id="IPR036390">
    <property type="entry name" value="WH_DNA-bd_sf"/>
</dbReference>
<dbReference type="SUPFAM" id="SSF53850">
    <property type="entry name" value="Periplasmic binding protein-like II"/>
    <property type="match status" value="1"/>
</dbReference>
<dbReference type="EMBL" id="JAUEDK010000062">
    <property type="protein sequence ID" value="MDN0077330.1"/>
    <property type="molecule type" value="Genomic_DNA"/>
</dbReference>
<gene>
    <name evidence="6" type="ORF">QU481_21080</name>
</gene>
<keyword evidence="3" id="KW-0238">DNA-binding</keyword>
<feature type="domain" description="HTH lysR-type" evidence="5">
    <location>
        <begin position="2"/>
        <end position="58"/>
    </location>
</feature>
<comment type="similarity">
    <text evidence="1">Belongs to the LysR transcriptional regulatory family.</text>
</comment>
<evidence type="ECO:0000256" key="1">
    <source>
        <dbReference type="ARBA" id="ARBA00009437"/>
    </source>
</evidence>
<dbReference type="NCBIfam" id="NF002964">
    <property type="entry name" value="PRK03635.1"/>
    <property type="match status" value="1"/>
</dbReference>
<dbReference type="Gene3D" id="1.10.10.10">
    <property type="entry name" value="Winged helix-like DNA-binding domain superfamily/Winged helix DNA-binding domain"/>
    <property type="match status" value="1"/>
</dbReference>
<dbReference type="InterPro" id="IPR036388">
    <property type="entry name" value="WH-like_DNA-bd_sf"/>
</dbReference>
<dbReference type="InterPro" id="IPR050176">
    <property type="entry name" value="LTTR"/>
</dbReference>
<evidence type="ECO:0000256" key="2">
    <source>
        <dbReference type="ARBA" id="ARBA00023015"/>
    </source>
</evidence>
<protein>
    <submittedName>
        <fullName evidence="6">LysR family transcriptional regulator ArgP</fullName>
    </submittedName>
</protein>
<proteinExistence type="inferred from homology"/>